<accession>A0ABX9AHY6</accession>
<evidence type="ECO:0000313" key="4">
    <source>
        <dbReference type="EMBL" id="QZN94289.1"/>
    </source>
</evidence>
<keyword evidence="1 2" id="KW-0645">Protease</keyword>
<protein>
    <recommendedName>
        <fullName evidence="2">endopeptidase La</fullName>
        <ecNumber evidence="2">3.4.21.53</ecNumber>
    </recommendedName>
</protein>
<keyword evidence="5" id="KW-1185">Reference proteome</keyword>
<dbReference type="GO" id="GO:0006508">
    <property type="term" value="P:proteolysis"/>
    <property type="evidence" value="ECO:0007669"/>
    <property type="project" value="UniProtKB-KW"/>
</dbReference>
<dbReference type="InterPro" id="IPR027417">
    <property type="entry name" value="P-loop_NTPase"/>
</dbReference>
<feature type="active site" evidence="2">
    <location>
        <position position="479"/>
    </location>
</feature>
<dbReference type="GO" id="GO:0008233">
    <property type="term" value="F:peptidase activity"/>
    <property type="evidence" value="ECO:0007669"/>
    <property type="project" value="UniProtKB-KW"/>
</dbReference>
<dbReference type="PRINTS" id="PR00830">
    <property type="entry name" value="ENDOLAPTASE"/>
</dbReference>
<dbReference type="PROSITE" id="PS51786">
    <property type="entry name" value="LON_PROTEOLYTIC"/>
    <property type="match status" value="1"/>
</dbReference>
<feature type="active site" evidence="2">
    <location>
        <position position="436"/>
    </location>
</feature>
<keyword evidence="2" id="KW-0720">Serine protease</keyword>
<gene>
    <name evidence="4" type="ORF">K6K13_13025</name>
</gene>
<organism evidence="4 5">
    <name type="scientific">Symbiopectobacterium purcellii</name>
    <dbReference type="NCBI Taxonomy" id="2871826"/>
    <lineage>
        <taxon>Bacteria</taxon>
        <taxon>Pseudomonadati</taxon>
        <taxon>Pseudomonadota</taxon>
        <taxon>Gammaproteobacteria</taxon>
        <taxon>Enterobacterales</taxon>
        <taxon>Enterobacteriaceae</taxon>
    </lineage>
</organism>
<dbReference type="RefSeq" id="WP_222157413.1">
    <property type="nucleotide sequence ID" value="NZ_CP081864.1"/>
</dbReference>
<name>A0ABX9AHY6_9ENTR</name>
<evidence type="ECO:0000256" key="1">
    <source>
        <dbReference type="ARBA" id="ARBA00022670"/>
    </source>
</evidence>
<feature type="domain" description="Lon proteolytic" evidence="3">
    <location>
        <begin position="344"/>
        <end position="541"/>
    </location>
</feature>
<dbReference type="Pfam" id="PF05362">
    <property type="entry name" value="Lon_C"/>
    <property type="match status" value="1"/>
</dbReference>
<dbReference type="EMBL" id="CP081864">
    <property type="protein sequence ID" value="QZN94289.1"/>
    <property type="molecule type" value="Genomic_DNA"/>
</dbReference>
<dbReference type="Pfam" id="PF13654">
    <property type="entry name" value="AAA_32"/>
    <property type="match status" value="1"/>
</dbReference>
<comment type="similarity">
    <text evidence="2">Belongs to the peptidase S16 family.</text>
</comment>
<dbReference type="EC" id="3.4.21.53" evidence="2"/>
<dbReference type="InterPro" id="IPR041699">
    <property type="entry name" value="AAA_32"/>
</dbReference>
<dbReference type="Gene3D" id="3.40.50.300">
    <property type="entry name" value="P-loop containing nucleotide triphosphate hydrolases"/>
    <property type="match status" value="1"/>
</dbReference>
<evidence type="ECO:0000259" key="3">
    <source>
        <dbReference type="PROSITE" id="PS51786"/>
    </source>
</evidence>
<dbReference type="InterPro" id="IPR008269">
    <property type="entry name" value="Lon_proteolytic"/>
</dbReference>
<comment type="catalytic activity">
    <reaction evidence="2">
        <text>Hydrolysis of proteins in presence of ATP.</text>
        <dbReference type="EC" id="3.4.21.53"/>
    </reaction>
</comment>
<sequence length="575" mass="64718">MTSNQLAWQHLLPDHTPYQSLFDRADKLEPLDFAALQPRLADSLKVFCHPRSPSPYMLVKAEETHDYLALITGAVRHLCPPISAPRGSRYRIEHDRVEIEPAQQRDDNFAAQQSCEFQAWIEAEQLFGCVRYFQERISLQPGLLHRINGGTLILTARTLLAQPLLWLRLKQIIAEGLYHWLSPDERRPLLLAIPPMPMNIRLIVVGDRESLGDLHDIEPDLRDLAVYGEFESELPLIDEDDMSRWCAYINALCTANHLPALAVDAWPSLLQLAVRYSGDQGSLPLCPQWLTHQLKHIAIYAQEAHITAQTITEAIAAQRWREGYLAERMHDEIELGQIVIETEGEVVGQINGLSVLEYPGHPVTFGEPTRISCVVHPGDGEFTDVDRKAELAGNLHAKGMMIMQAFLISELELEQQLPFSASLVFEQSYSEVDGDSASLAELCALISALSLQPINQQLAITGSVDQFGRVQPIGGVNEKIEGFFEICQRRELTGNQGVIIPAANLRHLSLNADVVEAVRAGQFHIIPVETVPEAITLLTNMLYDDEQQPNLLGLIKERIAQFSPPERRRFPWFFR</sequence>
<dbReference type="InterPro" id="IPR027065">
    <property type="entry name" value="Lon_Prtase"/>
</dbReference>
<dbReference type="InterPro" id="IPR020568">
    <property type="entry name" value="Ribosomal_Su5_D2-typ_SF"/>
</dbReference>
<dbReference type="Gene3D" id="3.30.230.10">
    <property type="match status" value="1"/>
</dbReference>
<evidence type="ECO:0000256" key="2">
    <source>
        <dbReference type="PROSITE-ProRule" id="PRU01122"/>
    </source>
</evidence>
<keyword evidence="2" id="KW-0378">Hydrolase</keyword>
<evidence type="ECO:0000313" key="5">
    <source>
        <dbReference type="Proteomes" id="UP000825886"/>
    </source>
</evidence>
<dbReference type="SUPFAM" id="SSF54211">
    <property type="entry name" value="Ribosomal protein S5 domain 2-like"/>
    <property type="match status" value="1"/>
</dbReference>
<dbReference type="PANTHER" id="PTHR10046">
    <property type="entry name" value="ATP DEPENDENT LON PROTEASE FAMILY MEMBER"/>
    <property type="match status" value="1"/>
</dbReference>
<reference evidence="4 5" key="1">
    <citation type="submission" date="2021-08" db="EMBL/GenBank/DDBJ databases">
        <title>Culture and genomic analysis of Symbiopectobacterium purcellii sp. nov. gen. nov., isolated from the leafhopper Empoasca decipiens.</title>
        <authorList>
            <person name="Nadal-Jimenez P."/>
            <person name="Siozios S."/>
            <person name="Halliday N."/>
            <person name="Camara M."/>
            <person name="Hurst G.D.D."/>
        </authorList>
    </citation>
    <scope>NUCLEOTIDE SEQUENCE [LARGE SCALE GENOMIC DNA]</scope>
    <source>
        <strain evidence="4 5">SyEd1</strain>
    </source>
</reference>
<dbReference type="Proteomes" id="UP000825886">
    <property type="component" value="Chromosome"/>
</dbReference>
<dbReference type="InterPro" id="IPR014721">
    <property type="entry name" value="Ribsml_uS5_D2-typ_fold_subgr"/>
</dbReference>
<proteinExistence type="inferred from homology"/>